<comment type="caution">
    <text evidence="2">The sequence shown here is derived from an EMBL/GenBank/DDBJ whole genome shotgun (WGS) entry which is preliminary data.</text>
</comment>
<feature type="signal peptide" evidence="1">
    <location>
        <begin position="1"/>
        <end position="22"/>
    </location>
</feature>
<evidence type="ECO:0000313" key="2">
    <source>
        <dbReference type="EMBL" id="GHB85622.1"/>
    </source>
</evidence>
<proteinExistence type="predicted"/>
<keyword evidence="3" id="KW-1185">Reference proteome</keyword>
<keyword evidence="1" id="KW-0732">Signal</keyword>
<dbReference type="RefSeq" id="WP_189567982.1">
    <property type="nucleotide sequence ID" value="NZ_BMXF01000006.1"/>
</dbReference>
<reference evidence="2 3" key="1">
    <citation type="journal article" date="2014" name="Int. J. Syst. Evol. Microbiol.">
        <title>Complete genome sequence of Corynebacterium casei LMG S-19264T (=DSM 44701T), isolated from a smear-ripened cheese.</title>
        <authorList>
            <consortium name="US DOE Joint Genome Institute (JGI-PGF)"/>
            <person name="Walter F."/>
            <person name="Albersmeier A."/>
            <person name="Kalinowski J."/>
            <person name="Ruckert C."/>
        </authorList>
    </citation>
    <scope>NUCLEOTIDE SEQUENCE [LARGE SCALE GENOMIC DNA]</scope>
    <source>
        <strain evidence="2 3">KCTC 12866</strain>
    </source>
</reference>
<organism evidence="2 3">
    <name type="scientific">Persicitalea jodogahamensis</name>
    <dbReference type="NCBI Taxonomy" id="402147"/>
    <lineage>
        <taxon>Bacteria</taxon>
        <taxon>Pseudomonadati</taxon>
        <taxon>Bacteroidota</taxon>
        <taxon>Cytophagia</taxon>
        <taxon>Cytophagales</taxon>
        <taxon>Spirosomataceae</taxon>
        <taxon>Persicitalea</taxon>
    </lineage>
</organism>
<evidence type="ECO:0000256" key="1">
    <source>
        <dbReference type="SAM" id="SignalP"/>
    </source>
</evidence>
<name>A0A8J3DD42_9BACT</name>
<accession>A0A8J3DD42</accession>
<dbReference type="InterPro" id="IPR017853">
    <property type="entry name" value="GH"/>
</dbReference>
<sequence length="486" mass="54513">MPKLILLLPFLCIVSFVRPAQAQTTPIALHPQNPHYFTYKGKTTALITSAEHYGAVLNLDFDYKRYLQTLADEGMNYTRIFTGTYYEIAGDFNIEKNNLAPKRERYIGPWPEAEGDTSKFDLSKWNEAYFVRLKDFLSEAGNHGIIVEVTLFSSIYQDKTWGISPQNPVNNVNLTDQISRQQAQTLNNNGLWKYQEAFVKKMATELNGFDNIFFEVQNEPWSDRNVPVYNIINKEELVKNDWQTKSDFADEASLEWQAAVANTISQTEQKLPKKHLIAQNYTNYKASIPKVEPNVSIINFHYAWPEAVRWNYHYNKVIGFDESGFAGSDDDVYRRQAWQFMLSGGGLFNSLDYSFSVGNEDGKGTYQAPGGGSTALRSQLKVLADFLGSFNLEKLYPNHVSTLSAPGLIAYMLSDKSNAFAVFLRATGTTQSTLKLAADNGTYGVKSLDTVTGKYTNLGDVKAVGGILTIGVDIPTGELALRISKQ</sequence>
<evidence type="ECO:0000313" key="3">
    <source>
        <dbReference type="Proteomes" id="UP000598271"/>
    </source>
</evidence>
<feature type="chain" id="PRO_5035304452" evidence="1">
    <location>
        <begin position="23"/>
        <end position="486"/>
    </location>
</feature>
<gene>
    <name evidence="2" type="ORF">GCM10007390_46310</name>
</gene>
<dbReference type="AlphaFoldDB" id="A0A8J3DD42"/>
<dbReference type="Proteomes" id="UP000598271">
    <property type="component" value="Unassembled WGS sequence"/>
</dbReference>
<dbReference type="EMBL" id="BMXF01000006">
    <property type="protein sequence ID" value="GHB85622.1"/>
    <property type="molecule type" value="Genomic_DNA"/>
</dbReference>
<protein>
    <submittedName>
        <fullName evidence="2">Uncharacterized protein</fullName>
    </submittedName>
</protein>
<dbReference type="Gene3D" id="3.20.20.80">
    <property type="entry name" value="Glycosidases"/>
    <property type="match status" value="1"/>
</dbReference>
<dbReference type="SUPFAM" id="SSF51445">
    <property type="entry name" value="(Trans)glycosidases"/>
    <property type="match status" value="1"/>
</dbReference>